<dbReference type="InterPro" id="IPR032465">
    <property type="entry name" value="ACMSD"/>
</dbReference>
<evidence type="ECO:0000256" key="1">
    <source>
        <dbReference type="ARBA" id="ARBA00023239"/>
    </source>
</evidence>
<gene>
    <name evidence="3" type="ORF">METZ01_LOCUS20613</name>
</gene>
<dbReference type="EMBL" id="UINC01001020">
    <property type="protein sequence ID" value="SUZ67759.1"/>
    <property type="molecule type" value="Genomic_DNA"/>
</dbReference>
<dbReference type="GO" id="GO:0016831">
    <property type="term" value="F:carboxy-lyase activity"/>
    <property type="evidence" value="ECO:0007669"/>
    <property type="project" value="InterPro"/>
</dbReference>
<proteinExistence type="predicted"/>
<protein>
    <recommendedName>
        <fullName evidence="2">Amidohydrolase-related domain-containing protein</fullName>
    </recommendedName>
</protein>
<dbReference type="GO" id="GO:0005737">
    <property type="term" value="C:cytoplasm"/>
    <property type="evidence" value="ECO:0007669"/>
    <property type="project" value="TreeGrafter"/>
</dbReference>
<sequence length="428" mass="47238">MTDKWDTIDRYVVISADTHAGAELHEYKDYLESEWHDDFDAWASSYESPFDDLVDSTASRNWDSDYRLEILDEDGIAAEVVFPNTIPPFFNTVHTLADLPDTKETLAPRAAGLRAHNRWLVEFCAKTPGRRLGLIQIMPHDVETAVEEIRWAASTGVIGGVLIPAIPANHPVGPWFDPRYDPMWAACEELALPIHQHPGTGAPTVGADLPAARAVMMFEFSDWTRRTLAHLILAGVFERFPKLKAVWTEQGRGIQWVLPELGRMDPTVAGIKASSASRTMPLFASEVIRSLSLTPSEYFARNCYIGASFMPRPEAKYIDAVGVDRIMWGSDFPHEEGTTPHSLEALRSTFADVPEEKCRQIFAGVAANVYGFDLDALTPVAQEIGPKVSEIAVPLTQEELPDSNSGAFAGVFSLSRAPLNVEPATSKS</sequence>
<dbReference type="Pfam" id="PF04909">
    <property type="entry name" value="Amidohydro_2"/>
    <property type="match status" value="1"/>
</dbReference>
<organism evidence="3">
    <name type="scientific">marine metagenome</name>
    <dbReference type="NCBI Taxonomy" id="408172"/>
    <lineage>
        <taxon>unclassified sequences</taxon>
        <taxon>metagenomes</taxon>
        <taxon>ecological metagenomes</taxon>
    </lineage>
</organism>
<dbReference type="SUPFAM" id="SSF51556">
    <property type="entry name" value="Metallo-dependent hydrolases"/>
    <property type="match status" value="1"/>
</dbReference>
<evidence type="ECO:0000259" key="2">
    <source>
        <dbReference type="Pfam" id="PF04909"/>
    </source>
</evidence>
<dbReference type="PANTHER" id="PTHR21240:SF28">
    <property type="entry name" value="ISO-OROTATE DECARBOXYLASE (EUROFUNG)"/>
    <property type="match status" value="1"/>
</dbReference>
<dbReference type="InterPro" id="IPR032466">
    <property type="entry name" value="Metal_Hydrolase"/>
</dbReference>
<dbReference type="AlphaFoldDB" id="A0A381PNX4"/>
<dbReference type="InterPro" id="IPR006680">
    <property type="entry name" value="Amidohydro-rel"/>
</dbReference>
<name>A0A381PNX4_9ZZZZ</name>
<dbReference type="PANTHER" id="PTHR21240">
    <property type="entry name" value="2-AMINO-3-CARBOXYLMUCONATE-6-SEMIALDEHYDE DECARBOXYLASE"/>
    <property type="match status" value="1"/>
</dbReference>
<accession>A0A381PNX4</accession>
<evidence type="ECO:0000313" key="3">
    <source>
        <dbReference type="EMBL" id="SUZ67759.1"/>
    </source>
</evidence>
<dbReference type="Gene3D" id="3.20.20.140">
    <property type="entry name" value="Metal-dependent hydrolases"/>
    <property type="match status" value="1"/>
</dbReference>
<reference evidence="3" key="1">
    <citation type="submission" date="2018-05" db="EMBL/GenBank/DDBJ databases">
        <authorList>
            <person name="Lanie J.A."/>
            <person name="Ng W.-L."/>
            <person name="Kazmierczak K.M."/>
            <person name="Andrzejewski T.M."/>
            <person name="Davidsen T.M."/>
            <person name="Wayne K.J."/>
            <person name="Tettelin H."/>
            <person name="Glass J.I."/>
            <person name="Rusch D."/>
            <person name="Podicherti R."/>
            <person name="Tsui H.-C.T."/>
            <person name="Winkler M.E."/>
        </authorList>
    </citation>
    <scope>NUCLEOTIDE SEQUENCE</scope>
</reference>
<dbReference type="GO" id="GO:0019748">
    <property type="term" value="P:secondary metabolic process"/>
    <property type="evidence" value="ECO:0007669"/>
    <property type="project" value="TreeGrafter"/>
</dbReference>
<dbReference type="GO" id="GO:0016787">
    <property type="term" value="F:hydrolase activity"/>
    <property type="evidence" value="ECO:0007669"/>
    <property type="project" value="InterPro"/>
</dbReference>
<feature type="domain" description="Amidohydrolase-related" evidence="2">
    <location>
        <begin position="110"/>
        <end position="372"/>
    </location>
</feature>
<keyword evidence="1" id="KW-0456">Lyase</keyword>